<dbReference type="PANTHER" id="PTHR33375:SF1">
    <property type="entry name" value="CHROMOSOME-PARTITIONING PROTEIN PARB-RELATED"/>
    <property type="match status" value="1"/>
</dbReference>
<evidence type="ECO:0000259" key="3">
    <source>
        <dbReference type="SMART" id="SM00470"/>
    </source>
</evidence>
<dbReference type="InterPro" id="IPR050336">
    <property type="entry name" value="Chromosome_partition/occlusion"/>
</dbReference>
<comment type="caution">
    <text evidence="4">The sequence shown here is derived from an EMBL/GenBank/DDBJ whole genome shotgun (WGS) entry which is preliminary data.</text>
</comment>
<dbReference type="RefSeq" id="WP_058862078.1">
    <property type="nucleotide sequence ID" value="NZ_LPXO01000005.1"/>
</dbReference>
<comment type="similarity">
    <text evidence="1">Belongs to the ParB family.</text>
</comment>
<evidence type="ECO:0000256" key="1">
    <source>
        <dbReference type="ARBA" id="ARBA00006295"/>
    </source>
</evidence>
<dbReference type="Gene3D" id="1.10.10.2830">
    <property type="match status" value="1"/>
</dbReference>
<keyword evidence="5" id="KW-1185">Reference proteome</keyword>
<sequence>MRRDKLAGSLRALEERRAAQDAHPPEPPAPASAAPAVSAVAESIRKLGASAPREILPDEIMDSRFADRLNVREGLADLIASIRRSGQQLPVLLRKAPADAPVGKQFEVIYGRRRIAACRELGIAVRAHVADFDDRQALVAQGLENAARLENSFIERARFAAQLEAAGYDTGDICETLNVDTSALSRMRAVIRDVPEDVIQTIGPAHKSGRRPWLKLGGLLSSPHAPHPSEVGAMVDLDQDSDTRLARLVEVLDGTRPRAKPPKTPARTQREIGSKRVALAVDERRLTVQVRDRRARGFLPWLDERIEALYEEWAGNAGKPDE</sequence>
<dbReference type="InterPro" id="IPR004437">
    <property type="entry name" value="ParB/RepB/Spo0J"/>
</dbReference>
<dbReference type="Gene3D" id="3.90.1530.30">
    <property type="match status" value="1"/>
</dbReference>
<dbReference type="OrthoDB" id="7908920at2"/>
<feature type="region of interest" description="Disordered" evidence="2">
    <location>
        <begin position="1"/>
        <end position="37"/>
    </location>
</feature>
<dbReference type="InterPro" id="IPR037972">
    <property type="entry name" value="RepB_N"/>
</dbReference>
<dbReference type="InterPro" id="IPR003115">
    <property type="entry name" value="ParB_N"/>
</dbReference>
<dbReference type="NCBIfam" id="TIGR00180">
    <property type="entry name" value="parB_part"/>
    <property type="match status" value="1"/>
</dbReference>
<dbReference type="EMBL" id="LPXO01000005">
    <property type="protein sequence ID" value="KUF10793.1"/>
    <property type="molecule type" value="Genomic_DNA"/>
</dbReference>
<feature type="compositionally biased region" description="Basic and acidic residues" evidence="2">
    <location>
        <begin position="1"/>
        <end position="24"/>
    </location>
</feature>
<name>A0A0W7WJQ7_9RHOB</name>
<dbReference type="SMART" id="SM00470">
    <property type="entry name" value="ParB"/>
    <property type="match status" value="1"/>
</dbReference>
<dbReference type="Pfam" id="PF07506">
    <property type="entry name" value="RepB"/>
    <property type="match status" value="1"/>
</dbReference>
<dbReference type="GO" id="GO:0003677">
    <property type="term" value="F:DNA binding"/>
    <property type="evidence" value="ECO:0007669"/>
    <property type="project" value="InterPro"/>
</dbReference>
<dbReference type="GO" id="GO:0005694">
    <property type="term" value="C:chromosome"/>
    <property type="evidence" value="ECO:0007669"/>
    <property type="project" value="TreeGrafter"/>
</dbReference>
<dbReference type="InterPro" id="IPR036086">
    <property type="entry name" value="ParB/Sulfiredoxin_sf"/>
</dbReference>
<gene>
    <name evidence="4" type="ORF">AVJ23_10155</name>
</gene>
<proteinExistence type="inferred from homology"/>
<evidence type="ECO:0000313" key="5">
    <source>
        <dbReference type="Proteomes" id="UP000054396"/>
    </source>
</evidence>
<organism evidence="4 5">
    <name type="scientific">Pseudoponticoccus marisrubri</name>
    <dbReference type="NCBI Taxonomy" id="1685382"/>
    <lineage>
        <taxon>Bacteria</taxon>
        <taxon>Pseudomonadati</taxon>
        <taxon>Pseudomonadota</taxon>
        <taxon>Alphaproteobacteria</taxon>
        <taxon>Rhodobacterales</taxon>
        <taxon>Roseobacteraceae</taxon>
        <taxon>Pseudoponticoccus</taxon>
    </lineage>
</organism>
<dbReference type="InterPro" id="IPR011111">
    <property type="entry name" value="Plasmid_RepB"/>
</dbReference>
<dbReference type="Pfam" id="PF02195">
    <property type="entry name" value="ParB_N"/>
    <property type="match status" value="1"/>
</dbReference>
<dbReference type="AlphaFoldDB" id="A0A0W7WJQ7"/>
<accession>A0A0W7WJQ7</accession>
<dbReference type="GO" id="GO:0007059">
    <property type="term" value="P:chromosome segregation"/>
    <property type="evidence" value="ECO:0007669"/>
    <property type="project" value="TreeGrafter"/>
</dbReference>
<dbReference type="InterPro" id="IPR017819">
    <property type="entry name" value="Plasmid_partition_RepB"/>
</dbReference>
<dbReference type="NCBIfam" id="TIGR03454">
    <property type="entry name" value="partition_RepB"/>
    <property type="match status" value="1"/>
</dbReference>
<evidence type="ECO:0000313" key="4">
    <source>
        <dbReference type="EMBL" id="KUF10793.1"/>
    </source>
</evidence>
<protein>
    <recommendedName>
        <fullName evidence="3">ParB-like N-terminal domain-containing protein</fullName>
    </recommendedName>
</protein>
<dbReference type="SUPFAM" id="SSF110849">
    <property type="entry name" value="ParB/Sulfiredoxin"/>
    <property type="match status" value="1"/>
</dbReference>
<dbReference type="SUPFAM" id="SSF109709">
    <property type="entry name" value="KorB DNA-binding domain-like"/>
    <property type="match status" value="1"/>
</dbReference>
<reference evidence="4 5" key="1">
    <citation type="submission" date="2015-12" db="EMBL/GenBank/DDBJ databases">
        <authorList>
            <person name="Shamseldin A."/>
            <person name="Moawad H."/>
            <person name="Abd El-Rahim W.M."/>
            <person name="Sadowsky M.J."/>
        </authorList>
    </citation>
    <scope>NUCLEOTIDE SEQUENCE [LARGE SCALE GENOMIC DNA]</scope>
    <source>
        <strain evidence="4 5">SJ5A-1</strain>
    </source>
</reference>
<evidence type="ECO:0000256" key="2">
    <source>
        <dbReference type="SAM" id="MobiDB-lite"/>
    </source>
</evidence>
<dbReference type="PANTHER" id="PTHR33375">
    <property type="entry name" value="CHROMOSOME-PARTITIONING PROTEIN PARB-RELATED"/>
    <property type="match status" value="1"/>
</dbReference>
<dbReference type="STRING" id="1685382.AVJ23_10155"/>
<dbReference type="Proteomes" id="UP000054396">
    <property type="component" value="Unassembled WGS sequence"/>
</dbReference>
<feature type="domain" description="ParB-like N-terminal" evidence="3">
    <location>
        <begin position="53"/>
        <end position="146"/>
    </location>
</feature>
<dbReference type="CDD" id="cd16405">
    <property type="entry name" value="RepB_like_N"/>
    <property type="match status" value="1"/>
</dbReference>